<dbReference type="AlphaFoldDB" id="A0ABD3AYB2"/>
<gene>
    <name evidence="6" type="ORF">ACH5RR_004675</name>
</gene>
<dbReference type="Pfam" id="PF00201">
    <property type="entry name" value="UDPGT"/>
    <property type="match status" value="1"/>
</dbReference>
<evidence type="ECO:0000313" key="7">
    <source>
        <dbReference type="Proteomes" id="UP001630127"/>
    </source>
</evidence>
<evidence type="ECO:0000256" key="5">
    <source>
        <dbReference type="SAM" id="SignalP"/>
    </source>
</evidence>
<dbReference type="EMBL" id="JBJUIK010000002">
    <property type="protein sequence ID" value="KAL3536214.1"/>
    <property type="molecule type" value="Genomic_DNA"/>
</dbReference>
<name>A0ABD3AYB2_9GENT</name>
<dbReference type="CDD" id="cd03784">
    <property type="entry name" value="GT1_Gtf-like"/>
    <property type="match status" value="1"/>
</dbReference>
<evidence type="ECO:0000256" key="3">
    <source>
        <dbReference type="RuleBase" id="RU003718"/>
    </source>
</evidence>
<proteinExistence type="inferred from homology"/>
<evidence type="ECO:0000256" key="2">
    <source>
        <dbReference type="ARBA" id="ARBA00022679"/>
    </source>
</evidence>
<dbReference type="SUPFAM" id="SSF53756">
    <property type="entry name" value="UDP-Glycosyltransferase/glycogen phosphorylase"/>
    <property type="match status" value="1"/>
</dbReference>
<organism evidence="6 7">
    <name type="scientific">Cinchona calisaya</name>
    <dbReference type="NCBI Taxonomy" id="153742"/>
    <lineage>
        <taxon>Eukaryota</taxon>
        <taxon>Viridiplantae</taxon>
        <taxon>Streptophyta</taxon>
        <taxon>Embryophyta</taxon>
        <taxon>Tracheophyta</taxon>
        <taxon>Spermatophyta</taxon>
        <taxon>Magnoliopsida</taxon>
        <taxon>eudicotyledons</taxon>
        <taxon>Gunneridae</taxon>
        <taxon>Pentapetalae</taxon>
        <taxon>asterids</taxon>
        <taxon>lamiids</taxon>
        <taxon>Gentianales</taxon>
        <taxon>Rubiaceae</taxon>
        <taxon>Cinchonoideae</taxon>
        <taxon>Cinchoneae</taxon>
        <taxon>Cinchona</taxon>
    </lineage>
</organism>
<comment type="caution">
    <text evidence="6">The sequence shown here is derived from an EMBL/GenBank/DDBJ whole genome shotgun (WGS) entry which is preliminary data.</text>
</comment>
<evidence type="ECO:0000313" key="6">
    <source>
        <dbReference type="EMBL" id="KAL3536214.1"/>
    </source>
</evidence>
<feature type="signal peptide" evidence="5">
    <location>
        <begin position="1"/>
        <end position="19"/>
    </location>
</feature>
<accession>A0ABD3AYB2</accession>
<dbReference type="PANTHER" id="PTHR48047">
    <property type="entry name" value="GLYCOSYLTRANSFERASE"/>
    <property type="match status" value="1"/>
</dbReference>
<reference evidence="6 7" key="1">
    <citation type="submission" date="2024-11" db="EMBL/GenBank/DDBJ databases">
        <title>A near-complete genome assembly of Cinchona calisaya.</title>
        <authorList>
            <person name="Lian D.C."/>
            <person name="Zhao X.W."/>
            <person name="Wei L."/>
        </authorList>
    </citation>
    <scope>NUCLEOTIDE SEQUENCE [LARGE SCALE GENOMIC DNA]</scope>
    <source>
        <tissue evidence="6">Nenye</tissue>
    </source>
</reference>
<keyword evidence="7" id="KW-1185">Reference proteome</keyword>
<dbReference type="PANTHER" id="PTHR48047:SF229">
    <property type="entry name" value="UDP-GLYCOSYLTRANSFERASE 73C3-RELATED"/>
    <property type="match status" value="1"/>
</dbReference>
<dbReference type="Gene3D" id="3.40.50.2000">
    <property type="entry name" value="Glycogen Phosphorylase B"/>
    <property type="match status" value="3"/>
</dbReference>
<evidence type="ECO:0000256" key="1">
    <source>
        <dbReference type="ARBA" id="ARBA00009995"/>
    </source>
</evidence>
<keyword evidence="2 3" id="KW-0808">Transferase</keyword>
<dbReference type="InterPro" id="IPR035595">
    <property type="entry name" value="UDP_glycos_trans_CS"/>
</dbReference>
<dbReference type="EC" id="2.4.1.-" evidence="4"/>
<dbReference type="FunFam" id="3.40.50.2000:FF:000047">
    <property type="entry name" value="Glycosyltransferase"/>
    <property type="match status" value="1"/>
</dbReference>
<keyword evidence="5" id="KW-0732">Signal</keyword>
<comment type="similarity">
    <text evidence="1 3">Belongs to the UDP-glycosyltransferase family.</text>
</comment>
<dbReference type="Proteomes" id="UP001630127">
    <property type="component" value="Unassembled WGS sequence"/>
</dbReference>
<feature type="chain" id="PRO_5044770407" description="Glycosyltransferase" evidence="5">
    <location>
        <begin position="20"/>
        <end position="439"/>
    </location>
</feature>
<dbReference type="PROSITE" id="PS00375">
    <property type="entry name" value="UDPGT"/>
    <property type="match status" value="1"/>
</dbReference>
<sequence length="439" mass="49196">MAFPVQSLHFVLIPFMAQGHLLPMVDIARLLARRGVTITIFTTPVNAKRIESIVAREGDAGLQIHIIQLDFPAAEAGLPEGFAQKFDVPRLVFHGFGCFSLLCIHNLANSEDLENVTSDSEYFVVPDLPERIEVTKAQVQGLVKPIIPEWVEIQEQIREAEKEAFGVVVNTFEELEPDYVRQYKKAKGKGVWCIGPVSLCNKEKLDKAERGNQASINEHQCMKWLGTWEPESVIYACLGSISRLATAQLIELGLGLESSNRPFIWVIRDASDEFQKWLDEEKFEERTKPRGLLIIGWVPQVLILSHPSIGGFLTHCGWNSTVEGISYGVPMITWPVLAEQFINERLVLYVLKTGVKAGVESPVYIGHEEEVGVQVTRNDTKMAIERLMSEGEEGQMRRKRAKELGKLARQAVDDGGSSQLNIAQLIQDIREKVQLKISA</sequence>
<protein>
    <recommendedName>
        <fullName evidence="4">Glycosyltransferase</fullName>
        <ecNumber evidence="4">2.4.1.-</ecNumber>
    </recommendedName>
</protein>
<dbReference type="InterPro" id="IPR002213">
    <property type="entry name" value="UDP_glucos_trans"/>
</dbReference>
<evidence type="ECO:0000256" key="4">
    <source>
        <dbReference type="RuleBase" id="RU362057"/>
    </source>
</evidence>
<dbReference type="GO" id="GO:0016757">
    <property type="term" value="F:glycosyltransferase activity"/>
    <property type="evidence" value="ECO:0007669"/>
    <property type="project" value="UniProtKB-KW"/>
</dbReference>
<keyword evidence="3" id="KW-0328">Glycosyltransferase</keyword>